<dbReference type="InterPro" id="IPR048365">
    <property type="entry name" value="TNP-like_RNaseH_N"/>
</dbReference>
<dbReference type="InterPro" id="IPR048366">
    <property type="entry name" value="TNP-like_GBD"/>
</dbReference>
<evidence type="ECO:0000259" key="1">
    <source>
        <dbReference type="Pfam" id="PF21787"/>
    </source>
</evidence>
<dbReference type="Pfam" id="PF21788">
    <property type="entry name" value="TNP-like_GBD"/>
    <property type="match status" value="1"/>
</dbReference>
<feature type="domain" description="Transposable element P transposase-like GTP-binding insertion" evidence="2">
    <location>
        <begin position="169"/>
        <end position="297"/>
    </location>
</feature>
<reference evidence="3" key="1">
    <citation type="submission" date="2017-02" db="UniProtKB">
        <authorList>
            <consortium name="WormBaseParasite"/>
        </authorList>
    </citation>
    <scope>IDENTIFICATION</scope>
</reference>
<name>A0A0R3QGT1_9BILA</name>
<accession>A0A0R3QGT1</accession>
<protein>
    <submittedName>
        <fullName evidence="3">THAP-type domain-containing protein</fullName>
    </submittedName>
</protein>
<feature type="domain" description="Transposable element P transposase-like RNase H" evidence="1">
    <location>
        <begin position="1"/>
        <end position="140"/>
    </location>
</feature>
<sequence length="340" mass="38462">LSFLKQKSQRQEKPIICNLIMDEMSIRKQLVVKNKDLYGPVNLGFHRERHEEELEEMEDGNADESTLPPLAKNALVFMLVALNDSWKVPCGYFFVNSLNGTERANLLRKAFDLLHEHGVIIPSLTFDGAAVNFSAARELGANFEPGSNFKPYFQHNVTNQKVYIFPDTSHMLKNVRNSFAKTQKFDKSTKNFCKRPFSDDEGLPISWEYIGKIVDTQNSVGLTLSRLTLRHVKYTESIMNVKLAAQTLSHSTSTALKYLEEDLKDPLFNGARGTAKFCMMFNNAFDLLNCRSLAVKSTFGHPVNEKNYSTLKAEADKIINYISSLKNSKGDAVIRGNQKC</sequence>
<dbReference type="AlphaFoldDB" id="A0A0R3QGT1"/>
<proteinExistence type="predicted"/>
<evidence type="ECO:0000259" key="2">
    <source>
        <dbReference type="Pfam" id="PF21788"/>
    </source>
</evidence>
<organism evidence="3">
    <name type="scientific">Brugia timori</name>
    <dbReference type="NCBI Taxonomy" id="42155"/>
    <lineage>
        <taxon>Eukaryota</taxon>
        <taxon>Metazoa</taxon>
        <taxon>Ecdysozoa</taxon>
        <taxon>Nematoda</taxon>
        <taxon>Chromadorea</taxon>
        <taxon>Rhabditida</taxon>
        <taxon>Spirurina</taxon>
        <taxon>Spiruromorpha</taxon>
        <taxon>Filarioidea</taxon>
        <taxon>Onchocercidae</taxon>
        <taxon>Brugia</taxon>
    </lineage>
</organism>
<dbReference type="WBParaSite" id="BTMF_0000558701-mRNA-1">
    <property type="protein sequence ID" value="BTMF_0000558701-mRNA-1"/>
    <property type="gene ID" value="BTMF_0000558701"/>
</dbReference>
<dbReference type="STRING" id="42155.A0A0R3QGT1"/>
<evidence type="ECO:0000313" key="3">
    <source>
        <dbReference type="WBParaSite" id="BTMF_0000558701-mRNA-1"/>
    </source>
</evidence>
<dbReference type="Pfam" id="PF21787">
    <property type="entry name" value="TNP-like_RNaseH_N"/>
    <property type="match status" value="1"/>
</dbReference>